<evidence type="ECO:0000313" key="2">
    <source>
        <dbReference type="Proteomes" id="UP000886523"/>
    </source>
</evidence>
<keyword evidence="2" id="KW-1185">Reference proteome</keyword>
<dbReference type="Proteomes" id="UP000886523">
    <property type="component" value="Unassembled WGS sequence"/>
</dbReference>
<reference evidence="1" key="1">
    <citation type="journal article" date="2020" name="Nat. Commun.">
        <title>Large-scale genome sequencing of mycorrhizal fungi provides insights into the early evolution of symbiotic traits.</title>
        <authorList>
            <person name="Miyauchi S."/>
            <person name="Kiss E."/>
            <person name="Kuo A."/>
            <person name="Drula E."/>
            <person name="Kohler A."/>
            <person name="Sanchez-Garcia M."/>
            <person name="Morin E."/>
            <person name="Andreopoulos B."/>
            <person name="Barry K.W."/>
            <person name="Bonito G."/>
            <person name="Buee M."/>
            <person name="Carver A."/>
            <person name="Chen C."/>
            <person name="Cichocki N."/>
            <person name="Clum A."/>
            <person name="Culley D."/>
            <person name="Crous P.W."/>
            <person name="Fauchery L."/>
            <person name="Girlanda M."/>
            <person name="Hayes R.D."/>
            <person name="Keri Z."/>
            <person name="LaButti K."/>
            <person name="Lipzen A."/>
            <person name="Lombard V."/>
            <person name="Magnuson J."/>
            <person name="Maillard F."/>
            <person name="Murat C."/>
            <person name="Nolan M."/>
            <person name="Ohm R.A."/>
            <person name="Pangilinan J."/>
            <person name="Pereira M.F."/>
            <person name="Perotto S."/>
            <person name="Peter M."/>
            <person name="Pfister S."/>
            <person name="Riley R."/>
            <person name="Sitrit Y."/>
            <person name="Stielow J.B."/>
            <person name="Szollosi G."/>
            <person name="Zifcakova L."/>
            <person name="Stursova M."/>
            <person name="Spatafora J.W."/>
            <person name="Tedersoo L."/>
            <person name="Vaario L.M."/>
            <person name="Yamada A."/>
            <person name="Yan M."/>
            <person name="Wang P."/>
            <person name="Xu J."/>
            <person name="Bruns T."/>
            <person name="Baldrian P."/>
            <person name="Vilgalys R."/>
            <person name="Dunand C."/>
            <person name="Henrissat B."/>
            <person name="Grigoriev I.V."/>
            <person name="Hibbett D."/>
            <person name="Nagy L.G."/>
            <person name="Martin F.M."/>
        </authorList>
    </citation>
    <scope>NUCLEOTIDE SEQUENCE</scope>
    <source>
        <strain evidence="1">UP504</strain>
    </source>
</reference>
<proteinExistence type="predicted"/>
<accession>A0A9P6AN72</accession>
<protein>
    <submittedName>
        <fullName evidence="1">Uncharacterized protein</fullName>
    </submittedName>
</protein>
<name>A0A9P6AN72_9AGAM</name>
<gene>
    <name evidence="1" type="ORF">BS47DRAFT_1397506</name>
</gene>
<dbReference type="AlphaFoldDB" id="A0A9P6AN72"/>
<sequence>MSPFYEWFPQVSHTGSMMNPTLHAHHNLEPRDFIPFSPATPDILLIPPNTRLPRWTSPPVELLYGDPSQDTGDEVRFRTQSLVCALILPCFIAPYFFASLSMNSTNGFVAVTDGQPHTSHQRSSIHRPLHAHSTLIYSVVRIATLLPSFSICRASTRALTTSDVFSPKARDC</sequence>
<comment type="caution">
    <text evidence="1">The sequence shown here is derived from an EMBL/GenBank/DDBJ whole genome shotgun (WGS) entry which is preliminary data.</text>
</comment>
<organism evidence="1 2">
    <name type="scientific">Hydnum rufescens UP504</name>
    <dbReference type="NCBI Taxonomy" id="1448309"/>
    <lineage>
        <taxon>Eukaryota</taxon>
        <taxon>Fungi</taxon>
        <taxon>Dikarya</taxon>
        <taxon>Basidiomycota</taxon>
        <taxon>Agaricomycotina</taxon>
        <taxon>Agaricomycetes</taxon>
        <taxon>Cantharellales</taxon>
        <taxon>Hydnaceae</taxon>
        <taxon>Hydnum</taxon>
    </lineage>
</organism>
<dbReference type="EMBL" id="MU129050">
    <property type="protein sequence ID" value="KAF9508796.1"/>
    <property type="molecule type" value="Genomic_DNA"/>
</dbReference>
<evidence type="ECO:0000313" key="1">
    <source>
        <dbReference type="EMBL" id="KAF9508796.1"/>
    </source>
</evidence>